<feature type="domain" description="DNA-3-methyladenine glycosylase AlkA N-terminal" evidence="6">
    <location>
        <begin position="4"/>
        <end position="133"/>
    </location>
</feature>
<evidence type="ECO:0000313" key="8">
    <source>
        <dbReference type="Proteomes" id="UP000053060"/>
    </source>
</evidence>
<dbReference type="AlphaFoldDB" id="A0A0V9UJ48"/>
<dbReference type="EC" id="3.2.2.21" evidence="2"/>
<dbReference type="InterPro" id="IPR010316">
    <property type="entry name" value="AlkA_N"/>
</dbReference>
<dbReference type="SUPFAM" id="SSF48150">
    <property type="entry name" value="DNA-glycosylase"/>
    <property type="match status" value="1"/>
</dbReference>
<comment type="catalytic activity">
    <reaction evidence="1">
        <text>Hydrolysis of alkylated DNA, releasing 3-methyladenine, 3-methylguanine, 7-methylguanine and 7-methyladenine.</text>
        <dbReference type="EC" id="3.2.2.21"/>
    </reaction>
</comment>
<proteinExistence type="predicted"/>
<dbReference type="CDD" id="cd00056">
    <property type="entry name" value="ENDO3c"/>
    <property type="match status" value="1"/>
</dbReference>
<dbReference type="GO" id="GO:0032993">
    <property type="term" value="C:protein-DNA complex"/>
    <property type="evidence" value="ECO:0007669"/>
    <property type="project" value="TreeGrafter"/>
</dbReference>
<keyword evidence="3" id="KW-0227">DNA damage</keyword>
<reference evidence="7 8" key="2">
    <citation type="journal article" date="2016" name="Genome Announc.">
        <title>Draft Genome Sequence of a Versatile Hydrocarbon-Degrading Bacterium, Rhodococcus pyridinivorans Strain KG-16, Collected from Oil Fields in India.</title>
        <authorList>
            <person name="Aggarwal R.K."/>
            <person name="Dawar C."/>
            <person name="Phanindranath R."/>
            <person name="Mutnuri L."/>
            <person name="Dayal A.M."/>
        </authorList>
    </citation>
    <scope>NUCLEOTIDE SEQUENCE [LARGE SCALE GENOMIC DNA]</scope>
    <source>
        <strain evidence="7 8">KG-16</strain>
    </source>
</reference>
<name>A0A0V9UJ48_9NOCA</name>
<dbReference type="Proteomes" id="UP000053060">
    <property type="component" value="Unassembled WGS sequence"/>
</dbReference>
<feature type="domain" description="HhH-GPD" evidence="5">
    <location>
        <begin position="143"/>
        <end position="290"/>
    </location>
</feature>
<evidence type="ECO:0000256" key="4">
    <source>
        <dbReference type="ARBA" id="ARBA00023204"/>
    </source>
</evidence>
<dbReference type="PANTHER" id="PTHR43003">
    <property type="entry name" value="DNA-3-METHYLADENINE GLYCOSYLASE"/>
    <property type="match status" value="1"/>
</dbReference>
<dbReference type="GO" id="GO:0008725">
    <property type="term" value="F:DNA-3-methyladenine glycosylase activity"/>
    <property type="evidence" value="ECO:0007669"/>
    <property type="project" value="TreeGrafter"/>
</dbReference>
<dbReference type="Gene3D" id="1.10.340.30">
    <property type="entry name" value="Hypothetical protein, domain 2"/>
    <property type="match status" value="1"/>
</dbReference>
<dbReference type="GO" id="GO:0006307">
    <property type="term" value="P:DNA alkylation repair"/>
    <property type="evidence" value="ECO:0007669"/>
    <property type="project" value="TreeGrafter"/>
</dbReference>
<evidence type="ECO:0000256" key="3">
    <source>
        <dbReference type="ARBA" id="ARBA00022763"/>
    </source>
</evidence>
<dbReference type="InterPro" id="IPR051912">
    <property type="entry name" value="Alkylbase_DNA_Glycosylase/TA"/>
</dbReference>
<keyword evidence="4" id="KW-0234">DNA repair</keyword>
<comment type="caution">
    <text evidence="7">The sequence shown here is derived from an EMBL/GenBank/DDBJ whole genome shotgun (WGS) entry which is preliminary data.</text>
</comment>
<evidence type="ECO:0000256" key="2">
    <source>
        <dbReference type="ARBA" id="ARBA00012000"/>
    </source>
</evidence>
<dbReference type="RefSeq" id="WP_060652706.1">
    <property type="nucleotide sequence ID" value="NZ_AZXY01000007.1"/>
</dbReference>
<evidence type="ECO:0000313" key="7">
    <source>
        <dbReference type="EMBL" id="KSZ58036.1"/>
    </source>
</evidence>
<sequence>MITTLRLPVAEPVAVGPMLASLRSHTVPGYENHDSTTGTHRRAIRTNGGAAHVAVRFDDPATPDGGRRGDARQLEVHVETAGRVDVEEVGETIREWLDLDVDPSVVDAAFELDPVLGPLVQTHPGLRVVGTTDWFATAVSTVLGQQVSAAAACTFSGRLVAAFGDDAPGGLRCFPTAHRLATVEQSDLRAVIGTTQSRARTVSELARVAADGVAPEQPSFAADLLALPGIGPWTVDYLALRLGDRDAYPSGDLVLRRALQVESAREAAERAEQWRPWRAYAVTHLWTHATYSPPPSSA</sequence>
<gene>
    <name evidence="7" type="ORF">Z045_15895</name>
</gene>
<dbReference type="GO" id="GO:0006285">
    <property type="term" value="P:base-excision repair, AP site formation"/>
    <property type="evidence" value="ECO:0007669"/>
    <property type="project" value="TreeGrafter"/>
</dbReference>
<accession>A0A0V9UJ48</accession>
<dbReference type="GO" id="GO:0043916">
    <property type="term" value="F:DNA-7-methylguanine glycosylase activity"/>
    <property type="evidence" value="ECO:0007669"/>
    <property type="project" value="TreeGrafter"/>
</dbReference>
<evidence type="ECO:0000259" key="6">
    <source>
        <dbReference type="SMART" id="SM01009"/>
    </source>
</evidence>
<organism evidence="7 8">
    <name type="scientific">Rhodococcus pyridinivorans KG-16</name>
    <dbReference type="NCBI Taxonomy" id="1441730"/>
    <lineage>
        <taxon>Bacteria</taxon>
        <taxon>Bacillati</taxon>
        <taxon>Actinomycetota</taxon>
        <taxon>Actinomycetes</taxon>
        <taxon>Mycobacteriales</taxon>
        <taxon>Nocardiaceae</taxon>
        <taxon>Rhodococcus</taxon>
    </lineage>
</organism>
<dbReference type="SMART" id="SM00478">
    <property type="entry name" value="ENDO3c"/>
    <property type="match status" value="1"/>
</dbReference>
<dbReference type="InterPro" id="IPR003265">
    <property type="entry name" value="HhH-GPD_domain"/>
</dbReference>
<dbReference type="PATRIC" id="fig|1441730.3.peg.3304"/>
<dbReference type="GO" id="GO:0005737">
    <property type="term" value="C:cytoplasm"/>
    <property type="evidence" value="ECO:0007669"/>
    <property type="project" value="TreeGrafter"/>
</dbReference>
<dbReference type="SMART" id="SM01009">
    <property type="entry name" value="AlkA_N"/>
    <property type="match status" value="1"/>
</dbReference>
<dbReference type="Pfam" id="PF06029">
    <property type="entry name" value="AlkA_N"/>
    <property type="match status" value="1"/>
</dbReference>
<dbReference type="EMBL" id="AZXY01000007">
    <property type="protein sequence ID" value="KSZ58036.1"/>
    <property type="molecule type" value="Genomic_DNA"/>
</dbReference>
<evidence type="ECO:0000259" key="5">
    <source>
        <dbReference type="SMART" id="SM00478"/>
    </source>
</evidence>
<dbReference type="GO" id="GO:0032131">
    <property type="term" value="F:alkylated DNA binding"/>
    <property type="evidence" value="ECO:0007669"/>
    <property type="project" value="TreeGrafter"/>
</dbReference>
<dbReference type="Gene3D" id="3.30.310.20">
    <property type="entry name" value="DNA-3-methyladenine glycosylase AlkA, N-terminal domain"/>
    <property type="match status" value="1"/>
</dbReference>
<protein>
    <recommendedName>
        <fullName evidence="2">DNA-3-methyladenine glycosylase II</fullName>
        <ecNumber evidence="2">3.2.2.21</ecNumber>
    </recommendedName>
</protein>
<dbReference type="SUPFAM" id="SSF55945">
    <property type="entry name" value="TATA-box binding protein-like"/>
    <property type="match status" value="1"/>
</dbReference>
<dbReference type="InterPro" id="IPR023170">
    <property type="entry name" value="HhH_base_excis_C"/>
</dbReference>
<dbReference type="InterPro" id="IPR011257">
    <property type="entry name" value="DNA_glycosylase"/>
</dbReference>
<dbReference type="Gene3D" id="1.10.1670.10">
    <property type="entry name" value="Helix-hairpin-Helix base-excision DNA repair enzymes (C-terminal)"/>
    <property type="match status" value="1"/>
</dbReference>
<reference evidence="8" key="1">
    <citation type="submission" date="2015-01" db="EMBL/GenBank/DDBJ databases">
        <title>Draft genome sequence of Rhodococcus pyridinivorans strain KG-16, a hydrocarbon-degrading bacterium.</title>
        <authorList>
            <person name="Aggarwal R.K."/>
            <person name="Dawar C."/>
        </authorList>
    </citation>
    <scope>NUCLEOTIDE SEQUENCE [LARGE SCALE GENOMIC DNA]</scope>
    <source>
        <strain evidence="8">KG-16</strain>
    </source>
</reference>
<dbReference type="PANTHER" id="PTHR43003:SF13">
    <property type="entry name" value="DNA-3-METHYLADENINE GLYCOSYLASE 2"/>
    <property type="match status" value="1"/>
</dbReference>
<dbReference type="InterPro" id="IPR037046">
    <property type="entry name" value="AlkA_N_sf"/>
</dbReference>
<dbReference type="Pfam" id="PF00730">
    <property type="entry name" value="HhH-GPD"/>
    <property type="match status" value="1"/>
</dbReference>
<evidence type="ECO:0000256" key="1">
    <source>
        <dbReference type="ARBA" id="ARBA00000086"/>
    </source>
</evidence>